<organism evidence="2 3">
    <name type="scientific">Rotaria magnacalcarata</name>
    <dbReference type="NCBI Taxonomy" id="392030"/>
    <lineage>
        <taxon>Eukaryota</taxon>
        <taxon>Metazoa</taxon>
        <taxon>Spiralia</taxon>
        <taxon>Gnathifera</taxon>
        <taxon>Rotifera</taxon>
        <taxon>Eurotatoria</taxon>
        <taxon>Bdelloidea</taxon>
        <taxon>Philodinida</taxon>
        <taxon>Philodinidae</taxon>
        <taxon>Rotaria</taxon>
    </lineage>
</organism>
<name>A0A8S3HIA9_9BILA</name>
<evidence type="ECO:0000313" key="2">
    <source>
        <dbReference type="EMBL" id="CAF5181390.1"/>
    </source>
</evidence>
<evidence type="ECO:0000313" key="3">
    <source>
        <dbReference type="Proteomes" id="UP000681720"/>
    </source>
</evidence>
<dbReference type="Pfam" id="PF25107">
    <property type="entry name" value="VWA7_N"/>
    <property type="match status" value="1"/>
</dbReference>
<protein>
    <recommendedName>
        <fullName evidence="1">VWA7 N-terminal domain-containing protein</fullName>
    </recommendedName>
</protein>
<dbReference type="EMBL" id="CAJOBJ010330109">
    <property type="protein sequence ID" value="CAF5181390.1"/>
    <property type="molecule type" value="Genomic_DNA"/>
</dbReference>
<dbReference type="AlphaFoldDB" id="A0A8S3HIA9"/>
<accession>A0A8S3HIA9</accession>
<sequence>GLLTSGCLHDQINEPIVKPTNVEKCSHDGILDEASHLRAISGIKSIYSPHSDLNYDAVNLVVVATERFFND</sequence>
<reference evidence="2" key="1">
    <citation type="submission" date="2021-02" db="EMBL/GenBank/DDBJ databases">
        <authorList>
            <person name="Nowell W R."/>
        </authorList>
    </citation>
    <scope>NUCLEOTIDE SEQUENCE</scope>
</reference>
<proteinExistence type="predicted"/>
<feature type="domain" description="VWA7 N-terminal" evidence="1">
    <location>
        <begin position="2"/>
        <end position="71"/>
    </location>
</feature>
<comment type="caution">
    <text evidence="2">The sequence shown here is derived from an EMBL/GenBank/DDBJ whole genome shotgun (WGS) entry which is preliminary data.</text>
</comment>
<dbReference type="Proteomes" id="UP000681720">
    <property type="component" value="Unassembled WGS sequence"/>
</dbReference>
<evidence type="ECO:0000259" key="1">
    <source>
        <dbReference type="Pfam" id="PF25107"/>
    </source>
</evidence>
<dbReference type="InterPro" id="IPR056862">
    <property type="entry name" value="VWA7_N"/>
</dbReference>
<feature type="non-terminal residue" evidence="2">
    <location>
        <position position="71"/>
    </location>
</feature>
<gene>
    <name evidence="2" type="ORF">GIL414_LOCUS69437</name>
</gene>